<gene>
    <name evidence="1" type="ORF">SAE02_47720</name>
</gene>
<dbReference type="Proteomes" id="UP000321523">
    <property type="component" value="Unassembled WGS sequence"/>
</dbReference>
<dbReference type="OrthoDB" id="9868479at2"/>
<evidence type="ECO:0000313" key="1">
    <source>
        <dbReference type="EMBL" id="GEO40624.1"/>
    </source>
</evidence>
<comment type="caution">
    <text evidence="1">The sequence shown here is derived from an EMBL/GenBank/DDBJ whole genome shotgun (WGS) entry which is preliminary data.</text>
</comment>
<proteinExistence type="predicted"/>
<organism evidence="1 2">
    <name type="scientific">Skermanella aerolata</name>
    <dbReference type="NCBI Taxonomy" id="393310"/>
    <lineage>
        <taxon>Bacteria</taxon>
        <taxon>Pseudomonadati</taxon>
        <taxon>Pseudomonadota</taxon>
        <taxon>Alphaproteobacteria</taxon>
        <taxon>Rhodospirillales</taxon>
        <taxon>Azospirillaceae</taxon>
        <taxon>Skermanella</taxon>
    </lineage>
</organism>
<accession>A0A512DVX6</accession>
<dbReference type="AlphaFoldDB" id="A0A512DVX6"/>
<protein>
    <submittedName>
        <fullName evidence="1">Uncharacterized protein</fullName>
    </submittedName>
</protein>
<evidence type="ECO:0000313" key="2">
    <source>
        <dbReference type="Proteomes" id="UP000321523"/>
    </source>
</evidence>
<name>A0A512DVX6_9PROT</name>
<sequence>MAAPIAACSMSKARILINDYAAKLGAINGRSGLSIVSADILKDHVGPLLQLISPAAAGASKSADGDAPVLSHRPMNDREVMELLVEAANLTRDAVGGLSERTIAELREIRQRLSDAVPGMTFPRPTIGPVASKLNQLLQVFSQAQSDRKLDDVATIRKIQALTW</sequence>
<dbReference type="EMBL" id="BJYZ01000022">
    <property type="protein sequence ID" value="GEO40624.1"/>
    <property type="molecule type" value="Genomic_DNA"/>
</dbReference>
<dbReference type="RefSeq" id="WP_044430589.1">
    <property type="nucleotide sequence ID" value="NZ_BJYZ01000022.1"/>
</dbReference>
<keyword evidence="2" id="KW-1185">Reference proteome</keyword>
<reference evidence="1 2" key="1">
    <citation type="submission" date="2019-07" db="EMBL/GenBank/DDBJ databases">
        <title>Whole genome shotgun sequence of Skermanella aerolata NBRC 106429.</title>
        <authorList>
            <person name="Hosoyama A."/>
            <person name="Uohara A."/>
            <person name="Ohji S."/>
            <person name="Ichikawa N."/>
        </authorList>
    </citation>
    <scope>NUCLEOTIDE SEQUENCE [LARGE SCALE GENOMIC DNA]</scope>
    <source>
        <strain evidence="1 2">NBRC 106429</strain>
    </source>
</reference>